<dbReference type="EMBL" id="WXZT01000024">
    <property type="protein sequence ID" value="MZZ16037.1"/>
    <property type="molecule type" value="Genomic_DNA"/>
</dbReference>
<reference evidence="2" key="2">
    <citation type="submission" date="2020-01" db="EMBL/GenBank/DDBJ databases">
        <title>Bacteria Cultured from War Wounds Associated with the Conflict in Eastern Ukraine.</title>
        <authorList>
            <person name="Snesrud E."/>
            <person name="Galac M.R."/>
            <person name="Mc Gann P."/>
            <person name="Valentine K."/>
            <person name="Viacheslav K."/>
        </authorList>
    </citation>
    <scope>NUCLEOTIDE SEQUENCE</scope>
    <source>
        <strain evidence="2">VNMU148</strain>
    </source>
</reference>
<sequence length="66" mass="6934">MSTKEPGSLETEASQAAKELSSVLAIGGALTIGDLPIIRRRLDEVIQATNAAIQACEQHQSGQTVE</sequence>
<evidence type="ECO:0000313" key="1">
    <source>
        <dbReference type="EMBL" id="ARD70389.1"/>
    </source>
</evidence>
<accession>A0A1V0M667</accession>
<dbReference type="EMBL" id="KY494864">
    <property type="protein sequence ID" value="ARD70389.1"/>
    <property type="molecule type" value="Genomic_DNA"/>
</dbReference>
<dbReference type="Proteomes" id="UP000644192">
    <property type="component" value="Unassembled WGS sequence"/>
</dbReference>
<protein>
    <submittedName>
        <fullName evidence="1">Uncharacterized protein</fullName>
    </submittedName>
</protein>
<name>A0A1V0M667_PSEAI</name>
<organism evidence="1">
    <name type="scientific">Pseudomonas aeruginosa</name>
    <dbReference type="NCBI Taxonomy" id="287"/>
    <lineage>
        <taxon>Bacteria</taxon>
        <taxon>Pseudomonadati</taxon>
        <taxon>Pseudomonadota</taxon>
        <taxon>Gammaproteobacteria</taxon>
        <taxon>Pseudomonadales</taxon>
        <taxon>Pseudomonadaceae</taxon>
        <taxon>Pseudomonas</taxon>
    </lineage>
</organism>
<dbReference type="RefSeq" id="WP_021018457.1">
    <property type="nucleotide sequence ID" value="NZ_BSAO01000004.1"/>
</dbReference>
<gene>
    <name evidence="2" type="ORF">GUL26_27610</name>
</gene>
<dbReference type="GeneID" id="93444984"/>
<proteinExistence type="predicted"/>
<geneLocation type="plasmid" evidence="1">
    <name>pJB37</name>
</geneLocation>
<reference evidence="1" key="1">
    <citation type="submission" date="2017-01" db="EMBL/GenBank/DDBJ databases">
        <title>Complete nucleotide sequence of an IncP-2 blaVIM-2-harboring megaplasmid from Pseudomonas aeruginosa.</title>
        <authorList>
            <person name="Botelho J."/>
            <person name="Grosso F."/>
            <person name="Mabrouk A."/>
            <person name="Peixe L."/>
        </authorList>
    </citation>
    <scope>NUCLEOTIDE SEQUENCE</scope>
    <source>
        <strain evidence="1">FFUP_PS_37</strain>
        <plasmid evidence="1">pJB37</plasmid>
    </source>
</reference>
<keyword evidence="1" id="KW-0614">Plasmid</keyword>
<evidence type="ECO:0000313" key="2">
    <source>
        <dbReference type="EMBL" id="MZZ16037.1"/>
    </source>
</evidence>
<dbReference type="AlphaFoldDB" id="A0A1V0M667"/>